<accession>K6YUB2</accession>
<dbReference type="InterPro" id="IPR022764">
    <property type="entry name" value="Peptidase_S54_rhomboid_dom"/>
</dbReference>
<keyword evidence="4 5" id="KW-0472">Membrane</keyword>
<feature type="transmembrane region" description="Helical" evidence="5">
    <location>
        <begin position="6"/>
        <end position="24"/>
    </location>
</feature>
<dbReference type="InterPro" id="IPR035952">
    <property type="entry name" value="Rhomboid-like_sf"/>
</dbReference>
<evidence type="ECO:0000313" key="8">
    <source>
        <dbReference type="Proteomes" id="UP000006334"/>
    </source>
</evidence>
<evidence type="ECO:0000313" key="7">
    <source>
        <dbReference type="EMBL" id="GAC14860.1"/>
    </source>
</evidence>
<feature type="transmembrane region" description="Helical" evidence="5">
    <location>
        <begin position="137"/>
        <end position="155"/>
    </location>
</feature>
<evidence type="ECO:0000256" key="5">
    <source>
        <dbReference type="SAM" id="Phobius"/>
    </source>
</evidence>
<keyword evidence="8" id="KW-1185">Reference proteome</keyword>
<dbReference type="eggNOG" id="COG0705">
    <property type="taxonomic scope" value="Bacteria"/>
</dbReference>
<keyword evidence="3 5" id="KW-1133">Transmembrane helix</keyword>
<evidence type="ECO:0000256" key="2">
    <source>
        <dbReference type="ARBA" id="ARBA00022692"/>
    </source>
</evidence>
<dbReference type="GO" id="GO:0016020">
    <property type="term" value="C:membrane"/>
    <property type="evidence" value="ECO:0007669"/>
    <property type="project" value="UniProtKB-SubCell"/>
</dbReference>
<feature type="transmembrane region" description="Helical" evidence="5">
    <location>
        <begin position="161"/>
        <end position="180"/>
    </location>
</feature>
<dbReference type="GO" id="GO:0004252">
    <property type="term" value="F:serine-type endopeptidase activity"/>
    <property type="evidence" value="ECO:0007669"/>
    <property type="project" value="InterPro"/>
</dbReference>
<keyword evidence="2 5" id="KW-0812">Transmembrane</keyword>
<feature type="transmembrane region" description="Helical" evidence="5">
    <location>
        <begin position="111"/>
        <end position="130"/>
    </location>
</feature>
<reference evidence="7 8" key="1">
    <citation type="journal article" date="2017" name="Antonie Van Leeuwenhoek">
        <title>Rhizobium rhizosphaerae sp. nov., a novel species isolated from rice rhizosphere.</title>
        <authorList>
            <person name="Zhao J.J."/>
            <person name="Zhang J."/>
            <person name="Zhang R.J."/>
            <person name="Zhang C.W."/>
            <person name="Yin H.Q."/>
            <person name="Zhang X.X."/>
        </authorList>
    </citation>
    <scope>NUCLEOTIDE SEQUENCE [LARGE SCALE GENOMIC DNA]</scope>
    <source>
        <strain evidence="7 8">E3</strain>
    </source>
</reference>
<comment type="subcellular location">
    <subcellularLocation>
        <location evidence="1">Membrane</location>
        <topology evidence="1">Multi-pass membrane protein</topology>
    </subcellularLocation>
</comment>
<dbReference type="RefSeq" id="WP_008844676.1">
    <property type="nucleotide sequence ID" value="NZ_BAEN01000041.1"/>
</dbReference>
<dbReference type="AlphaFoldDB" id="K6YUB2"/>
<dbReference type="InterPro" id="IPR050925">
    <property type="entry name" value="Rhomboid_protease_S54"/>
</dbReference>
<evidence type="ECO:0000256" key="4">
    <source>
        <dbReference type="ARBA" id="ARBA00023136"/>
    </source>
</evidence>
<feature type="domain" description="Peptidase S54 rhomboid" evidence="6">
    <location>
        <begin position="48"/>
        <end position="179"/>
    </location>
</feature>
<dbReference type="Proteomes" id="UP000006334">
    <property type="component" value="Unassembled WGS sequence"/>
</dbReference>
<feature type="transmembrane region" description="Helical" evidence="5">
    <location>
        <begin position="64"/>
        <end position="82"/>
    </location>
</feature>
<name>K6YUB2_9ALTE</name>
<gene>
    <name evidence="7" type="ORF">GLIP_2232</name>
</gene>
<dbReference type="EMBL" id="BAEN01000041">
    <property type="protein sequence ID" value="GAC14860.1"/>
    <property type="molecule type" value="Genomic_DNA"/>
</dbReference>
<dbReference type="Gene3D" id="1.20.1540.10">
    <property type="entry name" value="Rhomboid-like"/>
    <property type="match status" value="1"/>
</dbReference>
<dbReference type="STRING" id="1127673.GLIP_2232"/>
<proteinExistence type="predicted"/>
<comment type="caution">
    <text evidence="7">The sequence shown here is derived from an EMBL/GenBank/DDBJ whole genome shotgun (WGS) entry which is preliminary data.</text>
</comment>
<dbReference type="PANTHER" id="PTHR43731">
    <property type="entry name" value="RHOMBOID PROTEASE"/>
    <property type="match status" value="1"/>
</dbReference>
<feature type="transmembrane region" description="Helical" evidence="5">
    <location>
        <begin position="89"/>
        <end position="105"/>
    </location>
</feature>
<evidence type="ECO:0000259" key="6">
    <source>
        <dbReference type="Pfam" id="PF01694"/>
    </source>
</evidence>
<organism evidence="7 8">
    <name type="scientific">Aliiglaciecola lipolytica E3</name>
    <dbReference type="NCBI Taxonomy" id="1127673"/>
    <lineage>
        <taxon>Bacteria</taxon>
        <taxon>Pseudomonadati</taxon>
        <taxon>Pseudomonadota</taxon>
        <taxon>Gammaproteobacteria</taxon>
        <taxon>Alteromonadales</taxon>
        <taxon>Alteromonadaceae</taxon>
        <taxon>Aliiglaciecola</taxon>
    </lineage>
</organism>
<evidence type="ECO:0000256" key="1">
    <source>
        <dbReference type="ARBA" id="ARBA00004141"/>
    </source>
</evidence>
<dbReference type="SUPFAM" id="SSF144091">
    <property type="entry name" value="Rhomboid-like"/>
    <property type="match status" value="1"/>
</dbReference>
<protein>
    <submittedName>
        <fullName evidence="7">Rhomboid family protein</fullName>
    </submittedName>
</protein>
<dbReference type="Pfam" id="PF01694">
    <property type="entry name" value="Rhomboid"/>
    <property type="match status" value="1"/>
</dbReference>
<dbReference type="PANTHER" id="PTHR43731:SF9">
    <property type="entry name" value="SLR1461 PROTEIN"/>
    <property type="match status" value="1"/>
</dbReference>
<sequence>MKTKPSLKTSIVITSFFIGFLWCIKSYEILFNVDLSWLGVFPHSSGGLLGIFTAPLVHGSLEHLFNNTLSLLILGSFLIYGYPKSRWRVIAFVWVFSGLGVWLFARDAFHIGASGLSHGIFFYLFVVSLFRRDKSSIAIMMAAFFMYGGMTMTIFPREESISFEYHLFGALAGIVSALFWRKLDPKPSLKRYEWEDQQNADDPIIGEQWLDSHDIEETYDDQQRPIHIKREID</sequence>
<dbReference type="OrthoDB" id="465874at2"/>
<evidence type="ECO:0000256" key="3">
    <source>
        <dbReference type="ARBA" id="ARBA00022989"/>
    </source>
</evidence>